<sequence length="213" mass="23702">MDNRQLINKTCKPTTNKRPNPVDPMVCPGPTHDSRPKRRGWVHGCSIENTKSQNIRSNDEPNRNRCNRAQAILIGANCCGIHRIHQPECHHHLQHQCIPYPNSTRKSKNRYELIVSKERWSYLSAGDYQKKKAGAYGSKELCNEVHQAVEKADLADDEEAKGDSRVDVTYRAVGSTNGYGHEESERVCEGSSHEAFESCAAVAGDFVDGDGGA</sequence>
<dbReference type="Proteomes" id="UP001372338">
    <property type="component" value="Unassembled WGS sequence"/>
</dbReference>
<reference evidence="2 3" key="1">
    <citation type="submission" date="2024-01" db="EMBL/GenBank/DDBJ databases">
        <title>The genomes of 5 underutilized Papilionoideae crops provide insights into root nodulation and disease resistanc.</title>
        <authorList>
            <person name="Yuan L."/>
        </authorList>
    </citation>
    <scope>NUCLEOTIDE SEQUENCE [LARGE SCALE GENOMIC DNA]</scope>
    <source>
        <strain evidence="2">ZHUSHIDOU_FW_LH</strain>
        <tissue evidence="2">Leaf</tissue>
    </source>
</reference>
<feature type="region of interest" description="Disordered" evidence="1">
    <location>
        <begin position="1"/>
        <end position="39"/>
    </location>
</feature>
<dbReference type="EMBL" id="JAYWIO010000003">
    <property type="protein sequence ID" value="KAK7274592.1"/>
    <property type="molecule type" value="Genomic_DNA"/>
</dbReference>
<accession>A0AAN9FDZ4</accession>
<evidence type="ECO:0000313" key="2">
    <source>
        <dbReference type="EMBL" id="KAK7274592.1"/>
    </source>
</evidence>
<feature type="compositionally biased region" description="Polar residues" evidence="1">
    <location>
        <begin position="1"/>
        <end position="18"/>
    </location>
</feature>
<protein>
    <submittedName>
        <fullName evidence="2">Uncharacterized protein</fullName>
    </submittedName>
</protein>
<proteinExistence type="predicted"/>
<organism evidence="2 3">
    <name type="scientific">Crotalaria pallida</name>
    <name type="common">Smooth rattlebox</name>
    <name type="synonym">Crotalaria striata</name>
    <dbReference type="NCBI Taxonomy" id="3830"/>
    <lineage>
        <taxon>Eukaryota</taxon>
        <taxon>Viridiplantae</taxon>
        <taxon>Streptophyta</taxon>
        <taxon>Embryophyta</taxon>
        <taxon>Tracheophyta</taxon>
        <taxon>Spermatophyta</taxon>
        <taxon>Magnoliopsida</taxon>
        <taxon>eudicotyledons</taxon>
        <taxon>Gunneridae</taxon>
        <taxon>Pentapetalae</taxon>
        <taxon>rosids</taxon>
        <taxon>fabids</taxon>
        <taxon>Fabales</taxon>
        <taxon>Fabaceae</taxon>
        <taxon>Papilionoideae</taxon>
        <taxon>50 kb inversion clade</taxon>
        <taxon>genistoids sensu lato</taxon>
        <taxon>core genistoids</taxon>
        <taxon>Crotalarieae</taxon>
        <taxon>Crotalaria</taxon>
    </lineage>
</organism>
<evidence type="ECO:0000313" key="3">
    <source>
        <dbReference type="Proteomes" id="UP001372338"/>
    </source>
</evidence>
<evidence type="ECO:0000256" key="1">
    <source>
        <dbReference type="SAM" id="MobiDB-lite"/>
    </source>
</evidence>
<name>A0AAN9FDZ4_CROPI</name>
<dbReference type="AlphaFoldDB" id="A0AAN9FDZ4"/>
<gene>
    <name evidence="2" type="ORF">RIF29_15688</name>
</gene>
<comment type="caution">
    <text evidence="2">The sequence shown here is derived from an EMBL/GenBank/DDBJ whole genome shotgun (WGS) entry which is preliminary data.</text>
</comment>
<keyword evidence="3" id="KW-1185">Reference proteome</keyword>